<organism evidence="7 8">
    <name type="scientific">Elongatibacter sediminis</name>
    <dbReference type="NCBI Taxonomy" id="3119006"/>
    <lineage>
        <taxon>Bacteria</taxon>
        <taxon>Pseudomonadati</taxon>
        <taxon>Pseudomonadota</taxon>
        <taxon>Gammaproteobacteria</taxon>
        <taxon>Chromatiales</taxon>
        <taxon>Wenzhouxiangellaceae</taxon>
        <taxon>Elongatibacter</taxon>
    </lineage>
</organism>
<dbReference type="Pfam" id="PF25917">
    <property type="entry name" value="BSH_RND"/>
    <property type="match status" value="1"/>
</dbReference>
<accession>A0AAW9RE46</accession>
<dbReference type="Pfam" id="PF25954">
    <property type="entry name" value="Beta-barrel_RND_2"/>
    <property type="match status" value="1"/>
</dbReference>
<evidence type="ECO:0000256" key="4">
    <source>
        <dbReference type="SAM" id="Coils"/>
    </source>
</evidence>
<protein>
    <submittedName>
        <fullName evidence="7">Efflux RND transporter periplasmic adaptor subunit</fullName>
    </submittedName>
</protein>
<feature type="domain" description="CusB-like beta-barrel" evidence="6">
    <location>
        <begin position="208"/>
        <end position="252"/>
    </location>
</feature>
<comment type="subcellular location">
    <subcellularLocation>
        <location evidence="1">Cell envelope</location>
    </subcellularLocation>
</comment>
<keyword evidence="8" id="KW-1185">Reference proteome</keyword>
<dbReference type="GO" id="GO:0030313">
    <property type="term" value="C:cell envelope"/>
    <property type="evidence" value="ECO:0007669"/>
    <property type="project" value="UniProtKB-SubCell"/>
</dbReference>
<dbReference type="SUPFAM" id="SSF111369">
    <property type="entry name" value="HlyD-like secretion proteins"/>
    <property type="match status" value="1"/>
</dbReference>
<dbReference type="EMBL" id="JAZHOG010000003">
    <property type="protein sequence ID" value="MEJ8567199.1"/>
    <property type="molecule type" value="Genomic_DNA"/>
</dbReference>
<sequence>MMMRRVVVLLILAVGIVGAWWAYDRFVGVDALPEGLIQANGRLEGDPVLVSSKYPGRIAAIEVEEGDAVRAGDSLVLLESDEVEARVRQAEAATKAAEHEVAAFRSQCEQAGRDADRFRELYAEGTATKREAEQAELAEQVSMQKQTAAEANRQRAEAAYDEVCAALEDLTLTAPSDGVVTNRLYEPGAVIAAGAPVLTLVDLDALYLQVYVPERQIGKLRRGLAARIHTDAFPDRPFNATVSHIASRAEFTPKEVQTPDERVKLVYAVKLKLQDNPDHVLTPGVPADAVIRWDDSVPWSAPVW</sequence>
<dbReference type="InterPro" id="IPR058625">
    <property type="entry name" value="MdtA-like_BSH"/>
</dbReference>
<evidence type="ECO:0000259" key="6">
    <source>
        <dbReference type="Pfam" id="PF25954"/>
    </source>
</evidence>
<evidence type="ECO:0000313" key="7">
    <source>
        <dbReference type="EMBL" id="MEJ8567199.1"/>
    </source>
</evidence>
<keyword evidence="3 4" id="KW-0175">Coiled coil</keyword>
<evidence type="ECO:0000256" key="3">
    <source>
        <dbReference type="ARBA" id="ARBA00023054"/>
    </source>
</evidence>
<reference evidence="7 8" key="1">
    <citation type="submission" date="2024-02" db="EMBL/GenBank/DDBJ databases">
        <title>A novel Wenzhouxiangellaceae bacterium, isolated from coastal sediments.</title>
        <authorList>
            <person name="Du Z.-J."/>
            <person name="Ye Y.-Q."/>
            <person name="Zhang X.-Y."/>
        </authorList>
    </citation>
    <scope>NUCLEOTIDE SEQUENCE [LARGE SCALE GENOMIC DNA]</scope>
    <source>
        <strain evidence="7 8">CH-27</strain>
    </source>
</reference>
<dbReference type="InterPro" id="IPR058792">
    <property type="entry name" value="Beta-barrel_RND_2"/>
</dbReference>
<gene>
    <name evidence="7" type="ORF">V3330_06130</name>
</gene>
<evidence type="ECO:0000313" key="8">
    <source>
        <dbReference type="Proteomes" id="UP001359886"/>
    </source>
</evidence>
<dbReference type="GO" id="GO:0022857">
    <property type="term" value="F:transmembrane transporter activity"/>
    <property type="evidence" value="ECO:0007669"/>
    <property type="project" value="InterPro"/>
</dbReference>
<dbReference type="PANTHER" id="PTHR32347:SF23">
    <property type="entry name" value="BLL5650 PROTEIN"/>
    <property type="match status" value="1"/>
</dbReference>
<evidence type="ECO:0000256" key="2">
    <source>
        <dbReference type="ARBA" id="ARBA00009477"/>
    </source>
</evidence>
<dbReference type="InterPro" id="IPR050465">
    <property type="entry name" value="UPF0194_transport"/>
</dbReference>
<dbReference type="Proteomes" id="UP001359886">
    <property type="component" value="Unassembled WGS sequence"/>
</dbReference>
<dbReference type="NCBIfam" id="TIGR01730">
    <property type="entry name" value="RND_mfp"/>
    <property type="match status" value="1"/>
</dbReference>
<name>A0AAW9RE46_9GAMM</name>
<dbReference type="Gene3D" id="2.40.50.100">
    <property type="match status" value="1"/>
</dbReference>
<feature type="domain" description="Multidrug resistance protein MdtA-like barrel-sandwich hybrid" evidence="5">
    <location>
        <begin position="48"/>
        <end position="200"/>
    </location>
</feature>
<dbReference type="AlphaFoldDB" id="A0AAW9RE46"/>
<dbReference type="PANTHER" id="PTHR32347">
    <property type="entry name" value="EFFLUX SYSTEM COMPONENT YKNX-RELATED"/>
    <property type="match status" value="1"/>
</dbReference>
<comment type="similarity">
    <text evidence="2">Belongs to the membrane fusion protein (MFP) (TC 8.A.1) family.</text>
</comment>
<dbReference type="InterPro" id="IPR006143">
    <property type="entry name" value="RND_pump_MFP"/>
</dbReference>
<comment type="caution">
    <text evidence="7">The sequence shown here is derived from an EMBL/GenBank/DDBJ whole genome shotgun (WGS) entry which is preliminary data.</text>
</comment>
<proteinExistence type="inferred from homology"/>
<feature type="coiled-coil region" evidence="4">
    <location>
        <begin position="80"/>
        <end position="107"/>
    </location>
</feature>
<dbReference type="Gene3D" id="2.40.30.170">
    <property type="match status" value="1"/>
</dbReference>
<evidence type="ECO:0000259" key="5">
    <source>
        <dbReference type="Pfam" id="PF25917"/>
    </source>
</evidence>
<dbReference type="GO" id="GO:0016020">
    <property type="term" value="C:membrane"/>
    <property type="evidence" value="ECO:0007669"/>
    <property type="project" value="InterPro"/>
</dbReference>
<evidence type="ECO:0000256" key="1">
    <source>
        <dbReference type="ARBA" id="ARBA00004196"/>
    </source>
</evidence>